<evidence type="ECO:0000313" key="3">
    <source>
        <dbReference type="Proteomes" id="UP001174909"/>
    </source>
</evidence>
<name>A0AA35W638_GEOBA</name>
<protein>
    <submittedName>
        <fullName evidence="2">Sacsin</fullName>
    </submittedName>
</protein>
<keyword evidence="3" id="KW-1185">Reference proteome</keyword>
<feature type="domain" description="Sacsin/Nov" evidence="1">
    <location>
        <begin position="1339"/>
        <end position="1578"/>
    </location>
</feature>
<evidence type="ECO:0000259" key="1">
    <source>
        <dbReference type="Pfam" id="PF25794"/>
    </source>
</evidence>
<proteinExistence type="predicted"/>
<gene>
    <name evidence="2" type="ORF">GBAR_LOCUS1987</name>
</gene>
<dbReference type="PANTHER" id="PTHR46919:SF2">
    <property type="entry name" value="SACSIN"/>
    <property type="match status" value="1"/>
</dbReference>
<organism evidence="2 3">
    <name type="scientific">Geodia barretti</name>
    <name type="common">Barrett's horny sponge</name>
    <dbReference type="NCBI Taxonomy" id="519541"/>
    <lineage>
        <taxon>Eukaryota</taxon>
        <taxon>Metazoa</taxon>
        <taxon>Porifera</taxon>
        <taxon>Demospongiae</taxon>
        <taxon>Heteroscleromorpha</taxon>
        <taxon>Tetractinellida</taxon>
        <taxon>Astrophorina</taxon>
        <taxon>Geodiidae</taxon>
        <taxon>Geodia</taxon>
    </lineage>
</organism>
<dbReference type="EMBL" id="CASHTH010000285">
    <property type="protein sequence ID" value="CAI7996898.1"/>
    <property type="molecule type" value="Genomic_DNA"/>
</dbReference>
<dbReference type="NCBIfam" id="NF047352">
    <property type="entry name" value="P_loop_sacsin"/>
    <property type="match status" value="2"/>
</dbReference>
<dbReference type="SUPFAM" id="SSF55874">
    <property type="entry name" value="ATPase domain of HSP90 chaperone/DNA topoisomerase II/histidine kinase"/>
    <property type="match status" value="2"/>
</dbReference>
<dbReference type="InterPro" id="IPR036890">
    <property type="entry name" value="HATPase_C_sf"/>
</dbReference>
<comment type="caution">
    <text evidence="2">The sequence shown here is derived from an EMBL/GenBank/DDBJ whole genome shotgun (WGS) entry which is preliminary data.</text>
</comment>
<dbReference type="Pfam" id="PF25794">
    <property type="entry name" value="SACS"/>
    <property type="match status" value="2"/>
</dbReference>
<dbReference type="InterPro" id="IPR058210">
    <property type="entry name" value="SACS/Nov_dom"/>
</dbReference>
<accession>A0AA35W638</accession>
<dbReference type="PANTHER" id="PTHR46919">
    <property type="entry name" value="ZINC FINGER, C3HC4 TYPE (RING FINGER) FAMILY PROTEIN"/>
    <property type="match status" value="1"/>
</dbReference>
<evidence type="ECO:0000313" key="2">
    <source>
        <dbReference type="EMBL" id="CAI7996898.1"/>
    </source>
</evidence>
<feature type="domain" description="Sacsin/Nov" evidence="1">
    <location>
        <begin position="13"/>
        <end position="237"/>
    </location>
</feature>
<reference evidence="2" key="1">
    <citation type="submission" date="2023-03" db="EMBL/GenBank/DDBJ databases">
        <authorList>
            <person name="Steffen K."/>
            <person name="Cardenas P."/>
        </authorList>
    </citation>
    <scope>NUCLEOTIDE SEQUENCE</scope>
</reference>
<dbReference type="Proteomes" id="UP001174909">
    <property type="component" value="Unassembled WGS sequence"/>
</dbReference>
<sequence length="1940" mass="216939">MAAGSTFGQRQPPLYVSIQKILDKYPDGQIFKEIIQNADDAGATAVHFYLDSRQHGTDSLVEPKLATFQGPALLAYNDAVFTDADWQSIQDLQQSVKTEDPFKVGKFGIGFNSVYHITDLPTIMSGSKLAYLEPHEEIWKKETGQWYDIQQQADKLDTFAPFNKRNGYFTGSSCFQGTFFRFPLRSVSREKRVSSQVYTIDKLREILTALREEARAILLFLRSVTVVEVHEISDGGDCTELLRVSSVFEGSQLQLRSEFHQQLRAAFERFSYNIVHPIECTVQFKVKVEDFIDPVNSSESKWLVASRVGSPSSEVHRIAKALMALPWVGVALETTESTAIGGRVFCVLPMPSEVSCHLPVHVNATFSLNDERRELKWPGIERKNDPSADWNGLIIQHLLPPCYAALLLGHAKQLLTGDAFYRAWPEVENLRFTPWKGLLGPLLVQILTEPVFWSHNRSWVPYNNALFMPRDGQVPRVVITALSDYGERIVTIPPNIWDAIDFCGPLVKNINPHVVRIKLQQNDLVYINYAPNQKLDLLQYCLSDGAFRDIIGIRLLPLANNSFTVFNKRSVLVPVYLCSPGYPSCIIPGCKNRLVDIAYGGELYESLVGLAKKKVTQLAMLDTCGVAALLKGSLPPASVVTLPHDAVSIQWLELFLEWAAGQLTLQPFSGLLVVPGYDSVTEKTCAVRLSLDCPAVFSEYSIRADLVNVLGKLSVKCCEKSRFLFLPALSVSLMNHFTPDGVLDAIHSGNRYRNVVLSAQEAASLRSLLYSYSENPQRVSTLKDLAIFTTLSNCDKPLYSVSEAPSATIEPDNFPLSPRNLPAGLILFSRSEHQQLVLLRSLSVPQSTSLDFLVDSVFPLISYSGNCIDLMKEVLDNIHSILSDGKAQQIHKLIYGIKTLSFLPVAENNSVLHKPTTLYDPSAPLLRMLFKGQLVFPVQPFSSDKCLSVLKWCGLKTAVSQQELIGVVVEIIASAGKGIRSVDEETYTRAQAVLEFIAKLSKTELSQVVTVYSKRMIFSNVMVGLSGLKSWLPVKWAPMEGYPDRLFWKGRGQFQRLVSYGESTILYPNNALLELACGSQVYFVNHSLPLDACQLFPLDPDSLVKHVIAHLSMVVSSFELSPQELKAVTHAVYHTLNGHAQKTIHHRASLPTECIYISRLNVFVSPSVVAVQQNTSFRQNLEPFIYTLPDDLYPFASLFKALGVEERVSKQQIVRILGNIKEGTRGTLGIGIKEAWELVMTILNWLTGNGEHPVDVLDCGSLYVPVEDDSSDWPILVESEGVVYTDNEFLRRYIGVSEAESYKLVNKRIPPQMARLLRLKPLSEFLDIAEDAFEDVGQHEPLTVRLKNILKDYKEGLTIIKELLQNADDAGATEVNICYDARNHRVNPGSLLFPGMASCHGPALVVHNNAMFTQEDFKNITKLAGATKEGKALKIGKFGVGFCSVYHMTDVPSFISNNFLYIFDPTLACLKDDIKNQAQPGKKVTHSTSIVLNSQQLAPYQGLFGFQKGCQYEGTMFRFPFRTTPSDLSSNMYNSHTVKQIFEGIQNKSSELLLFLQSVKCIKVHEINDGQHSPEMQMEITKTAQVSGPIAVVNVSCSPGDTRYWLVATHTDTILGQVATASVSCLLGVPSPYTPQSIEGEVFCFLPLSVKTGLPAHISSNFAVTNNRTGLWTSDDHSINILEVRWNESLMKTVIPKAYFGMLVSLKQMSLSSQLKEYLFYKLWPLGESLTIHNPWKLMIDALYQQIQQSDLFFSTCANEWLALSKGRFLSPGILSTNPLTIPECVRAVTANLNMPIIDLSLEYHVHINTTPFMITEDKFLRPFFEKIDCIEFNERNEVLCLALQCYATELDQNTERKVYLHSFLTANACIPCTPDGSRLRKCCEVINPKAQFARLFDEEEGLFPIKEFHEKPLVSKAMEILGIVSSHIPWNAERKSTNR</sequence>